<dbReference type="PATRIC" id="fig|1348774.3.peg.533"/>
<evidence type="ECO:0000313" key="14">
    <source>
        <dbReference type="EMBL" id="AKM11481.1"/>
    </source>
</evidence>
<dbReference type="FunFam" id="3.10.20.810:FF:000001">
    <property type="entry name" value="Histidine biosynthesis bifunctional protein HisIE"/>
    <property type="match status" value="1"/>
</dbReference>
<evidence type="ECO:0000256" key="8">
    <source>
        <dbReference type="ARBA" id="ARBA00012721"/>
    </source>
</evidence>
<evidence type="ECO:0000256" key="5">
    <source>
        <dbReference type="ARBA" id="ARBA00007731"/>
    </source>
</evidence>
<evidence type="ECO:0000256" key="1">
    <source>
        <dbReference type="ARBA" id="ARBA00000024"/>
    </source>
</evidence>
<evidence type="ECO:0000313" key="15">
    <source>
        <dbReference type="Proteomes" id="UP000035287"/>
    </source>
</evidence>
<dbReference type="UniPathway" id="UPA00031">
    <property type="reaction ID" value="UER00008"/>
</dbReference>
<comment type="similarity">
    <text evidence="5">In the C-terminal section; belongs to the PRA-PH family.</text>
</comment>
<dbReference type="NCBIfam" id="NF000768">
    <property type="entry name" value="PRK00051.1"/>
    <property type="match status" value="1"/>
</dbReference>
<evidence type="ECO:0000256" key="11">
    <source>
        <dbReference type="ARBA" id="ARBA00022801"/>
    </source>
</evidence>
<dbReference type="PANTHER" id="PTHR42945">
    <property type="entry name" value="HISTIDINE BIOSYNTHESIS BIFUNCTIONAL PROTEIN"/>
    <property type="match status" value="1"/>
</dbReference>
<comment type="pathway">
    <text evidence="4">Amino-acid biosynthesis; L-histidine biosynthesis; L-histidine from 5-phospho-alpha-D-ribose 1-diphosphate: step 2/9.</text>
</comment>
<dbReference type="EMBL" id="CP011770">
    <property type="protein sequence ID" value="AKM11481.1"/>
    <property type="molecule type" value="Genomic_DNA"/>
</dbReference>
<accession>A0A0G3XLG6</accession>
<reference evidence="14 15" key="1">
    <citation type="submission" date="2015-06" db="EMBL/GenBank/DDBJ databases">
        <authorList>
            <person name="Zeng Y."/>
            <person name="Huang Y."/>
        </authorList>
    </citation>
    <scope>NUCLEOTIDE SEQUENCE [LARGE SCALE GENOMIC DNA]</scope>
    <source>
        <strain evidence="14 15">PQ-2</strain>
    </source>
</reference>
<dbReference type="EC" id="3.5.4.19" evidence="8"/>
<keyword evidence="10" id="KW-0028">Amino-acid biosynthesis</keyword>
<dbReference type="GO" id="GO:0000105">
    <property type="term" value="P:L-histidine biosynthetic process"/>
    <property type="evidence" value="ECO:0007669"/>
    <property type="project" value="UniProtKB-UniPathway"/>
</dbReference>
<dbReference type="STRING" id="1348774.AB433_02530"/>
<evidence type="ECO:0000256" key="12">
    <source>
        <dbReference type="ARBA" id="ARBA00023102"/>
    </source>
</evidence>
<dbReference type="InterPro" id="IPR002496">
    <property type="entry name" value="PRib_AMP_CycHydrolase_dom"/>
</dbReference>
<evidence type="ECO:0000256" key="6">
    <source>
        <dbReference type="ARBA" id="ARBA00008299"/>
    </source>
</evidence>
<comment type="pathway">
    <text evidence="3">Amino-acid biosynthesis; L-histidine biosynthesis; L-histidine from 5-phospho-alpha-D-ribose 1-diphosphate: step 3/9.</text>
</comment>
<protein>
    <recommendedName>
        <fullName evidence="9">Histidine biosynthesis bifunctional protein HisIE</fullName>
        <ecNumber evidence="8">3.5.4.19</ecNumber>
        <ecNumber evidence="7">3.6.1.31</ecNumber>
    </recommendedName>
</protein>
<comment type="catalytic activity">
    <reaction evidence="1">
        <text>1-(5-phospho-beta-D-ribosyl)-5'-AMP + H2O = 1-(5-phospho-beta-D-ribosyl)-5-[(5-phospho-beta-D-ribosylamino)methylideneamino]imidazole-4-carboxamide</text>
        <dbReference type="Rhea" id="RHEA:20049"/>
        <dbReference type="ChEBI" id="CHEBI:15377"/>
        <dbReference type="ChEBI" id="CHEBI:58435"/>
        <dbReference type="ChEBI" id="CHEBI:59457"/>
        <dbReference type="EC" id="3.5.4.19"/>
    </reaction>
</comment>
<organism evidence="14 15">
    <name type="scientific">Croceicoccus naphthovorans</name>
    <dbReference type="NCBI Taxonomy" id="1348774"/>
    <lineage>
        <taxon>Bacteria</taxon>
        <taxon>Pseudomonadati</taxon>
        <taxon>Pseudomonadota</taxon>
        <taxon>Alphaproteobacteria</taxon>
        <taxon>Sphingomonadales</taxon>
        <taxon>Erythrobacteraceae</taxon>
        <taxon>Croceicoccus</taxon>
    </lineage>
</organism>
<evidence type="ECO:0000256" key="4">
    <source>
        <dbReference type="ARBA" id="ARBA00005204"/>
    </source>
</evidence>
<evidence type="ECO:0000259" key="13">
    <source>
        <dbReference type="Pfam" id="PF01502"/>
    </source>
</evidence>
<dbReference type="PANTHER" id="PTHR42945:SF1">
    <property type="entry name" value="HISTIDINE BIOSYNTHESIS BIFUNCTIONAL PROTEIN HIS7"/>
    <property type="match status" value="1"/>
</dbReference>
<dbReference type="EC" id="3.6.1.31" evidence="7"/>
<keyword evidence="11 14" id="KW-0378">Hydrolase</keyword>
<evidence type="ECO:0000256" key="2">
    <source>
        <dbReference type="ARBA" id="ARBA00001460"/>
    </source>
</evidence>
<dbReference type="AlphaFoldDB" id="A0A0G3XLG6"/>
<dbReference type="Gene3D" id="3.10.20.810">
    <property type="entry name" value="Phosphoribosyl-AMP cyclohydrolase"/>
    <property type="match status" value="1"/>
</dbReference>
<name>A0A0G3XLG6_9SPHN</name>
<evidence type="ECO:0000256" key="10">
    <source>
        <dbReference type="ARBA" id="ARBA00022605"/>
    </source>
</evidence>
<dbReference type="KEGG" id="cna:AB433_02530"/>
<dbReference type="GO" id="GO:0004636">
    <property type="term" value="F:phosphoribosyl-ATP diphosphatase activity"/>
    <property type="evidence" value="ECO:0007669"/>
    <property type="project" value="UniProtKB-EC"/>
</dbReference>
<evidence type="ECO:0000256" key="9">
    <source>
        <dbReference type="ARBA" id="ARBA00017720"/>
    </source>
</evidence>
<dbReference type="Pfam" id="PF01502">
    <property type="entry name" value="PRA-CH"/>
    <property type="match status" value="1"/>
</dbReference>
<dbReference type="InterPro" id="IPR038019">
    <property type="entry name" value="PRib_AMP_CycHydrolase_sf"/>
</dbReference>
<keyword evidence="15" id="KW-1185">Reference proteome</keyword>
<evidence type="ECO:0000256" key="3">
    <source>
        <dbReference type="ARBA" id="ARBA00005169"/>
    </source>
</evidence>
<dbReference type="Proteomes" id="UP000035287">
    <property type="component" value="Chromosome"/>
</dbReference>
<feature type="domain" description="Phosphoribosyl-AMP cyclohydrolase" evidence="13">
    <location>
        <begin position="41"/>
        <end position="115"/>
    </location>
</feature>
<comment type="similarity">
    <text evidence="6">In the N-terminal section; belongs to the PRA-CH family.</text>
</comment>
<comment type="catalytic activity">
    <reaction evidence="2">
        <text>1-(5-phospho-beta-D-ribosyl)-ATP + H2O = 1-(5-phospho-beta-D-ribosyl)-5'-AMP + diphosphate + H(+)</text>
        <dbReference type="Rhea" id="RHEA:22828"/>
        <dbReference type="ChEBI" id="CHEBI:15377"/>
        <dbReference type="ChEBI" id="CHEBI:15378"/>
        <dbReference type="ChEBI" id="CHEBI:33019"/>
        <dbReference type="ChEBI" id="CHEBI:59457"/>
        <dbReference type="ChEBI" id="CHEBI:73183"/>
        <dbReference type="EC" id="3.6.1.31"/>
    </reaction>
</comment>
<dbReference type="GO" id="GO:0004635">
    <property type="term" value="F:phosphoribosyl-AMP cyclohydrolase activity"/>
    <property type="evidence" value="ECO:0007669"/>
    <property type="project" value="UniProtKB-EC"/>
</dbReference>
<dbReference type="SUPFAM" id="SSF141734">
    <property type="entry name" value="HisI-like"/>
    <property type="match status" value="1"/>
</dbReference>
<evidence type="ECO:0000256" key="7">
    <source>
        <dbReference type="ARBA" id="ARBA00012414"/>
    </source>
</evidence>
<gene>
    <name evidence="14" type="ORF">AB433_02530</name>
</gene>
<keyword evidence="12" id="KW-0368">Histidine biosynthesis</keyword>
<proteinExistence type="inferred from homology"/>
<sequence>MFALRTSVEQVELGGELAPRFDADGLMPAIVVDVETKKILMLGYMNADALEQTILKREAHFWSRSRKALWRKGEHSGFTQHVESILIDDDQDALILHVVVNGPGSCHVGFRSCFYRELELPDGVTEGPVGLRCVEDVPAFDAGKIYEGLANPTQV</sequence>